<dbReference type="Proteomes" id="UP000199706">
    <property type="component" value="Unassembled WGS sequence"/>
</dbReference>
<evidence type="ECO:0000313" key="6">
    <source>
        <dbReference type="EMBL" id="SDH89339.1"/>
    </source>
</evidence>
<dbReference type="Pfam" id="PF00126">
    <property type="entry name" value="HTH_1"/>
    <property type="match status" value="1"/>
</dbReference>
<dbReference type="PANTHER" id="PTHR30427:SF1">
    <property type="entry name" value="TRANSCRIPTIONAL ACTIVATOR PROTEIN LYSR"/>
    <property type="match status" value="1"/>
</dbReference>
<sequence length="328" mass="35073">MELHQLEAFSAVMSAGSITGAGRLLERSQPAVTRQIQELEADLGYALFNRNGPRVTPTHRAFLLYEEVERSLIGLRTIEQRARAIGLGEAEPVRIAATSALAAAIAPCAIAAVPRDEKVAQFQLRSLSAEHVVHEVLTRTADIGLVTLPIGHAGLEIHWIAEAPCVAIIPAGDPLAAQPRIALRDLAQRRIVTVANRYRLRHRIDAAFSAARIQAEVFLETNASLNAVMAARAGAGVAIVDPATGLGLAIEGVIARPLESVIPFYFGAVTPAGKPRRPAVDALLLAIQAATLALLEGVVLHDASQHDALLQRELRVSRTRPKNLEIPA</sequence>
<evidence type="ECO:0000256" key="2">
    <source>
        <dbReference type="ARBA" id="ARBA00023015"/>
    </source>
</evidence>
<accession>A0A1G8G4Q7</accession>
<dbReference type="Gene3D" id="1.10.10.10">
    <property type="entry name" value="Winged helix-like DNA-binding domain superfamily/Winged helix DNA-binding domain"/>
    <property type="match status" value="1"/>
</dbReference>
<dbReference type="GO" id="GO:0010628">
    <property type="term" value="P:positive regulation of gene expression"/>
    <property type="evidence" value="ECO:0007669"/>
    <property type="project" value="TreeGrafter"/>
</dbReference>
<dbReference type="GO" id="GO:0003700">
    <property type="term" value="F:DNA-binding transcription factor activity"/>
    <property type="evidence" value="ECO:0007669"/>
    <property type="project" value="InterPro"/>
</dbReference>
<dbReference type="Gene3D" id="3.40.190.290">
    <property type="match status" value="1"/>
</dbReference>
<dbReference type="SUPFAM" id="SSF46785">
    <property type="entry name" value="Winged helix' DNA-binding domain"/>
    <property type="match status" value="1"/>
</dbReference>
<evidence type="ECO:0000256" key="1">
    <source>
        <dbReference type="ARBA" id="ARBA00009437"/>
    </source>
</evidence>
<keyword evidence="3 6" id="KW-0238">DNA-binding</keyword>
<reference evidence="6 7" key="1">
    <citation type="submission" date="2016-10" db="EMBL/GenBank/DDBJ databases">
        <authorList>
            <person name="de Groot N.N."/>
        </authorList>
    </citation>
    <scope>NUCLEOTIDE SEQUENCE [LARGE SCALE GENOMIC DNA]</scope>
    <source>
        <strain evidence="6 7">LMG 2247</strain>
    </source>
</reference>
<evidence type="ECO:0000256" key="3">
    <source>
        <dbReference type="ARBA" id="ARBA00023125"/>
    </source>
</evidence>
<gene>
    <name evidence="6" type="ORF">SAMN05216466_114130</name>
</gene>
<dbReference type="GO" id="GO:0043565">
    <property type="term" value="F:sequence-specific DNA binding"/>
    <property type="evidence" value="ECO:0007669"/>
    <property type="project" value="TreeGrafter"/>
</dbReference>
<dbReference type="RefSeq" id="WP_090688885.1">
    <property type="nucleotide sequence ID" value="NZ_CADERL010000010.1"/>
</dbReference>
<dbReference type="OrthoDB" id="8849678at2"/>
<dbReference type="InterPro" id="IPR036388">
    <property type="entry name" value="WH-like_DNA-bd_sf"/>
</dbReference>
<dbReference type="AlphaFoldDB" id="A0A1G8G4Q7"/>
<dbReference type="InterPro" id="IPR000847">
    <property type="entry name" value="LysR_HTH_N"/>
</dbReference>
<dbReference type="SUPFAM" id="SSF53850">
    <property type="entry name" value="Periplasmic binding protein-like II"/>
    <property type="match status" value="1"/>
</dbReference>
<name>A0A1G8G4Q7_9BURK</name>
<dbReference type="PANTHER" id="PTHR30427">
    <property type="entry name" value="TRANSCRIPTIONAL ACTIVATOR PROTEIN LYSR"/>
    <property type="match status" value="1"/>
</dbReference>
<keyword evidence="4" id="KW-0804">Transcription</keyword>
<dbReference type="PRINTS" id="PR00039">
    <property type="entry name" value="HTHLYSR"/>
</dbReference>
<keyword evidence="2" id="KW-0805">Transcription regulation</keyword>
<evidence type="ECO:0000259" key="5">
    <source>
        <dbReference type="PROSITE" id="PS50931"/>
    </source>
</evidence>
<dbReference type="PROSITE" id="PS50931">
    <property type="entry name" value="HTH_LYSR"/>
    <property type="match status" value="1"/>
</dbReference>
<feature type="domain" description="HTH lysR-type" evidence="5">
    <location>
        <begin position="1"/>
        <end position="58"/>
    </location>
</feature>
<dbReference type="Pfam" id="PF03466">
    <property type="entry name" value="LysR_substrate"/>
    <property type="match status" value="1"/>
</dbReference>
<comment type="similarity">
    <text evidence="1">Belongs to the LysR transcriptional regulatory family.</text>
</comment>
<organism evidence="6 7">
    <name type="scientific">Paraburkholderia phenazinium</name>
    <dbReference type="NCBI Taxonomy" id="60549"/>
    <lineage>
        <taxon>Bacteria</taxon>
        <taxon>Pseudomonadati</taxon>
        <taxon>Pseudomonadota</taxon>
        <taxon>Betaproteobacteria</taxon>
        <taxon>Burkholderiales</taxon>
        <taxon>Burkholderiaceae</taxon>
        <taxon>Paraburkholderia</taxon>
    </lineage>
</organism>
<evidence type="ECO:0000256" key="4">
    <source>
        <dbReference type="ARBA" id="ARBA00023163"/>
    </source>
</evidence>
<dbReference type="EMBL" id="FNCJ01000014">
    <property type="protein sequence ID" value="SDH89339.1"/>
    <property type="molecule type" value="Genomic_DNA"/>
</dbReference>
<dbReference type="InterPro" id="IPR005119">
    <property type="entry name" value="LysR_subst-bd"/>
</dbReference>
<protein>
    <submittedName>
        <fullName evidence="6">DNA-binding transcriptional regulator, LysR family</fullName>
    </submittedName>
</protein>
<dbReference type="InterPro" id="IPR036390">
    <property type="entry name" value="WH_DNA-bd_sf"/>
</dbReference>
<evidence type="ECO:0000313" key="7">
    <source>
        <dbReference type="Proteomes" id="UP000199706"/>
    </source>
</evidence>
<proteinExistence type="inferred from homology"/>